<feature type="domain" description="XdhC Rossmann" evidence="2">
    <location>
        <begin position="169"/>
        <end position="311"/>
    </location>
</feature>
<reference evidence="3 4" key="1">
    <citation type="submission" date="2016-10" db="EMBL/GenBank/DDBJ databases">
        <authorList>
            <person name="de Groot N.N."/>
        </authorList>
    </citation>
    <scope>NUCLEOTIDE SEQUENCE [LARGE SCALE GENOMIC DNA]</scope>
    <source>
        <strain evidence="3 4">CGMCC 1.6848</strain>
    </source>
</reference>
<evidence type="ECO:0000313" key="4">
    <source>
        <dbReference type="Proteomes" id="UP000199040"/>
    </source>
</evidence>
<dbReference type="InterPro" id="IPR052698">
    <property type="entry name" value="MoCofactor_Util/Proc"/>
</dbReference>
<dbReference type="Pfam" id="PF02625">
    <property type="entry name" value="XdhC_CoxI"/>
    <property type="match status" value="1"/>
</dbReference>
<gene>
    <name evidence="3" type="ORF">SAMN04487959_1319</name>
</gene>
<evidence type="ECO:0000259" key="1">
    <source>
        <dbReference type="Pfam" id="PF02625"/>
    </source>
</evidence>
<protein>
    <submittedName>
        <fullName evidence="3">Xanthine dehydrogenase accessory factor</fullName>
    </submittedName>
</protein>
<dbReference type="Proteomes" id="UP000199040">
    <property type="component" value="Unassembled WGS sequence"/>
</dbReference>
<proteinExistence type="predicted"/>
<keyword evidence="4" id="KW-1185">Reference proteome</keyword>
<dbReference type="STRING" id="442341.SAMN04487959_1319"/>
<dbReference type="Gene3D" id="3.40.50.720">
    <property type="entry name" value="NAD(P)-binding Rossmann-like Domain"/>
    <property type="match status" value="1"/>
</dbReference>
<accession>A0A1I3GGE3</accession>
<organism evidence="3 4">
    <name type="scientific">Modicisalibacter xianhensis</name>
    <dbReference type="NCBI Taxonomy" id="442341"/>
    <lineage>
        <taxon>Bacteria</taxon>
        <taxon>Pseudomonadati</taxon>
        <taxon>Pseudomonadota</taxon>
        <taxon>Gammaproteobacteria</taxon>
        <taxon>Oceanospirillales</taxon>
        <taxon>Halomonadaceae</taxon>
        <taxon>Modicisalibacter</taxon>
    </lineage>
</organism>
<dbReference type="InterPro" id="IPR003777">
    <property type="entry name" value="XdhC_CoxI"/>
</dbReference>
<dbReference type="RefSeq" id="WP_092850590.1">
    <property type="nucleotide sequence ID" value="NZ_FOPY01000031.1"/>
</dbReference>
<sequence length="323" mass="35001">MQHLDLQVIERAMQWANAGETVWLCTVLATFGSSPREPGSMLVARGDGSHVGSLSGGCVEEDFLARLRDGAFTRPVETIRYGDDDAGGPQVTLPCGGILDVLIERLEPSDSNLLHLEVLHATLLGRRPLIRRVLLEEGRAHFVEGEAQGPRVERDTQSVRIRVGPSLRLIIAGISPVATVCADFARTLGFEVIVCDPRAEARADFDMPGVEVQNVMPALFIASGACHAATAVVALTHDPRIDDLAMIEAVRTPAFYIGVMGSRKTSEQRAERLARSGGLSDEEIDRIRMPIGLDLGSKTPAEIAMAVMADILRVQRGRPRNEL</sequence>
<dbReference type="AlphaFoldDB" id="A0A1I3GGE3"/>
<dbReference type="PANTHER" id="PTHR30388:SF4">
    <property type="entry name" value="MOLYBDENUM COFACTOR INSERTION CHAPERONE PAOD"/>
    <property type="match status" value="1"/>
</dbReference>
<dbReference type="Pfam" id="PF13478">
    <property type="entry name" value="XdhC_C"/>
    <property type="match status" value="1"/>
</dbReference>
<dbReference type="PANTHER" id="PTHR30388">
    <property type="entry name" value="ALDEHYDE OXIDOREDUCTASE MOLYBDENUM COFACTOR ASSEMBLY PROTEIN"/>
    <property type="match status" value="1"/>
</dbReference>
<feature type="domain" description="XdhC- CoxI" evidence="1">
    <location>
        <begin position="15"/>
        <end position="81"/>
    </location>
</feature>
<dbReference type="InterPro" id="IPR027051">
    <property type="entry name" value="XdhC_Rossmann_dom"/>
</dbReference>
<evidence type="ECO:0000313" key="3">
    <source>
        <dbReference type="EMBL" id="SFI22221.1"/>
    </source>
</evidence>
<name>A0A1I3GGE3_9GAMM</name>
<evidence type="ECO:0000259" key="2">
    <source>
        <dbReference type="Pfam" id="PF13478"/>
    </source>
</evidence>
<dbReference type="EMBL" id="FOPY01000031">
    <property type="protein sequence ID" value="SFI22221.1"/>
    <property type="molecule type" value="Genomic_DNA"/>
</dbReference>